<dbReference type="OrthoDB" id="9803456at2"/>
<reference evidence="8 9" key="1">
    <citation type="submission" date="2013-10" db="EMBL/GenBank/DDBJ databases">
        <title>The Genome Sequence of Acinetobacter brisouii CIP 110357.</title>
        <authorList>
            <consortium name="The Broad Institute Genomics Platform"/>
            <consortium name="The Broad Institute Genome Sequencing Center for Infectious Disease"/>
            <person name="Cerqueira G."/>
            <person name="Feldgarden M."/>
            <person name="Courvalin P."/>
            <person name="Grillot-Courvalin C."/>
            <person name="Clermont D."/>
            <person name="Rocha E."/>
            <person name="Yoon E.-J."/>
            <person name="Nemec A."/>
            <person name="Young S.K."/>
            <person name="Zeng Q."/>
            <person name="Gargeya S."/>
            <person name="Fitzgerald M."/>
            <person name="Abouelleil A."/>
            <person name="Alvarado L."/>
            <person name="Berlin A.M."/>
            <person name="Chapman S.B."/>
            <person name="Gainer-Dewar J."/>
            <person name="Goldberg J."/>
            <person name="Gnerre S."/>
            <person name="Griggs A."/>
            <person name="Gujja S."/>
            <person name="Hansen M."/>
            <person name="Howarth C."/>
            <person name="Imamovic A."/>
            <person name="Ireland A."/>
            <person name="Larimer J."/>
            <person name="McCowan C."/>
            <person name="Murphy C."/>
            <person name="Pearson M."/>
            <person name="Poon T.W."/>
            <person name="Priest M."/>
            <person name="Roberts A."/>
            <person name="Saif S."/>
            <person name="Shea T."/>
            <person name="Sykes S."/>
            <person name="Wortman J."/>
            <person name="Nusbaum C."/>
            <person name="Birren B."/>
        </authorList>
    </citation>
    <scope>NUCLEOTIDE SEQUENCE [LARGE SCALE GENOMIC DNA]</scope>
    <source>
        <strain evidence="8 9">CIP 110357</strain>
    </source>
</reference>
<evidence type="ECO:0000256" key="6">
    <source>
        <dbReference type="ARBA" id="ARBA00023315"/>
    </source>
</evidence>
<comment type="caution">
    <text evidence="8">The sequence shown here is derived from an EMBL/GenBank/DDBJ whole genome shotgun (WGS) entry which is preliminary data.</text>
</comment>
<dbReference type="GO" id="GO:0016746">
    <property type="term" value="F:acyltransferase activity"/>
    <property type="evidence" value="ECO:0007669"/>
    <property type="project" value="UniProtKB-KW"/>
</dbReference>
<keyword evidence="2" id="KW-1003">Cell membrane</keyword>
<feature type="region of interest" description="Disordered" evidence="7">
    <location>
        <begin position="318"/>
        <end position="337"/>
    </location>
</feature>
<dbReference type="EMBL" id="AYEU01000006">
    <property type="protein sequence ID" value="ESK51218.1"/>
    <property type="molecule type" value="Genomic_DNA"/>
</dbReference>
<dbReference type="AlphaFoldDB" id="V2U9L2"/>
<dbReference type="Proteomes" id="UP000018418">
    <property type="component" value="Unassembled WGS sequence"/>
</dbReference>
<evidence type="ECO:0000256" key="3">
    <source>
        <dbReference type="ARBA" id="ARBA00022519"/>
    </source>
</evidence>
<proteinExistence type="predicted"/>
<gene>
    <name evidence="8" type="ORF">P255_01724</name>
</gene>
<organism evidence="8 9">
    <name type="scientific">Acinetobacter brisouii CIP 110357</name>
    <dbReference type="NCBI Taxonomy" id="1341683"/>
    <lineage>
        <taxon>Bacteria</taxon>
        <taxon>Pseudomonadati</taxon>
        <taxon>Pseudomonadota</taxon>
        <taxon>Gammaproteobacteria</taxon>
        <taxon>Moraxellales</taxon>
        <taxon>Moraxellaceae</taxon>
        <taxon>Acinetobacter</taxon>
    </lineage>
</organism>
<evidence type="ECO:0000256" key="1">
    <source>
        <dbReference type="ARBA" id="ARBA00004533"/>
    </source>
</evidence>
<dbReference type="Pfam" id="PF03279">
    <property type="entry name" value="Lip_A_acyltrans"/>
    <property type="match status" value="1"/>
</dbReference>
<protein>
    <recommendedName>
        <fullName evidence="10">Lipid A biosynthesis lauroyl acyltransferase</fullName>
    </recommendedName>
</protein>
<evidence type="ECO:0000256" key="7">
    <source>
        <dbReference type="SAM" id="MobiDB-lite"/>
    </source>
</evidence>
<sequence length="337" mass="38540">MLNSSSNSFTYRVLKFVSKQPLHFARAFARVLASIANTVKIAKTAQVADLNIRIALPELNEDTRQYIVKEAIKNEMTSYFEFFNVWGASNAKNIARIHHIQGEEHFYNALEQKKGIVLIVPHFGTWEVMNAWFAQHTAMTIMYKPIKNEVADQFVREARSRENAHLVPTDESGVRQIFKDLKRGGTTVILPDHTPNIGGTMVDYFGIPLASSNLSAKLIQKTKARALFLYAIRNDNAGYDMFIEPVAEQIYAGSDEEGTLIIHEMIENLIRKYPQHYHWSYKRFKANPQLNNLYNLPEDEALAKVNQVRTERLYVKDAATSEHSEPLHNLETPHPLP</sequence>
<evidence type="ECO:0000313" key="9">
    <source>
        <dbReference type="Proteomes" id="UP000018418"/>
    </source>
</evidence>
<evidence type="ECO:0008006" key="10">
    <source>
        <dbReference type="Google" id="ProtNLM"/>
    </source>
</evidence>
<keyword evidence="3" id="KW-0997">Cell inner membrane</keyword>
<accession>V2U9L2</accession>
<dbReference type="HOGENOM" id="CLU_049421_0_0_6"/>
<keyword evidence="6" id="KW-0012">Acyltransferase</keyword>
<dbReference type="RefSeq" id="WP_004900338.1">
    <property type="nucleotide sequence ID" value="NZ_BBTI01000002.1"/>
</dbReference>
<keyword evidence="5" id="KW-0472">Membrane</keyword>
<dbReference type="GO" id="GO:0009247">
    <property type="term" value="P:glycolipid biosynthetic process"/>
    <property type="evidence" value="ECO:0007669"/>
    <property type="project" value="UniProtKB-ARBA"/>
</dbReference>
<feature type="compositionally biased region" description="Basic and acidic residues" evidence="7">
    <location>
        <begin position="318"/>
        <end position="328"/>
    </location>
</feature>
<dbReference type="InterPro" id="IPR004960">
    <property type="entry name" value="LipA_acyltrans"/>
</dbReference>
<dbReference type="PANTHER" id="PTHR30606">
    <property type="entry name" value="LIPID A BIOSYNTHESIS LAUROYL ACYLTRANSFERASE"/>
    <property type="match status" value="1"/>
</dbReference>
<keyword evidence="4" id="KW-0808">Transferase</keyword>
<comment type="subcellular location">
    <subcellularLocation>
        <location evidence="1">Cell inner membrane</location>
    </subcellularLocation>
</comment>
<evidence type="ECO:0000256" key="4">
    <source>
        <dbReference type="ARBA" id="ARBA00022679"/>
    </source>
</evidence>
<name>V2U9L2_9GAMM</name>
<evidence type="ECO:0000256" key="5">
    <source>
        <dbReference type="ARBA" id="ARBA00023136"/>
    </source>
</evidence>
<dbReference type="CDD" id="cd07984">
    <property type="entry name" value="LPLAT_LABLAT-like"/>
    <property type="match status" value="1"/>
</dbReference>
<dbReference type="STRING" id="396323.VH98_02350"/>
<dbReference type="GO" id="GO:0005886">
    <property type="term" value="C:plasma membrane"/>
    <property type="evidence" value="ECO:0007669"/>
    <property type="project" value="UniProtKB-SubCell"/>
</dbReference>
<evidence type="ECO:0000256" key="2">
    <source>
        <dbReference type="ARBA" id="ARBA00022475"/>
    </source>
</evidence>
<keyword evidence="9" id="KW-1185">Reference proteome</keyword>
<dbReference type="PIRSF" id="PIRSF026649">
    <property type="entry name" value="MsbB"/>
    <property type="match status" value="1"/>
</dbReference>
<evidence type="ECO:0000313" key="8">
    <source>
        <dbReference type="EMBL" id="ESK51218.1"/>
    </source>
</evidence>
<dbReference type="PANTHER" id="PTHR30606:SF10">
    <property type="entry name" value="PHOSPHATIDYLINOSITOL MANNOSIDE ACYLTRANSFERASE"/>
    <property type="match status" value="1"/>
</dbReference>